<dbReference type="RefSeq" id="WP_162365620.1">
    <property type="nucleotide sequence ID" value="NZ_WUBS01000005.1"/>
</dbReference>
<dbReference type="Pfam" id="PF04393">
    <property type="entry name" value="DUF535"/>
    <property type="match status" value="1"/>
</dbReference>
<dbReference type="InterPro" id="IPR007488">
    <property type="entry name" value="DUF535"/>
</dbReference>
<comment type="caution">
    <text evidence="1">The sequence shown here is derived from an EMBL/GenBank/DDBJ whole genome shotgun (WGS) entry which is preliminary data.</text>
</comment>
<dbReference type="EMBL" id="WUBS01000005">
    <property type="protein sequence ID" value="NDL62896.1"/>
    <property type="molecule type" value="Genomic_DNA"/>
</dbReference>
<evidence type="ECO:0000313" key="1">
    <source>
        <dbReference type="EMBL" id="NDL62896.1"/>
    </source>
</evidence>
<protein>
    <submittedName>
        <fullName evidence="1">DUF535 domain-containing protein</fullName>
    </submittedName>
</protein>
<dbReference type="PANTHER" id="PTHR38785:SF1">
    <property type="entry name" value="HOMOLOG OF VIRK"/>
    <property type="match status" value="1"/>
</dbReference>
<dbReference type="Proteomes" id="UP000461443">
    <property type="component" value="Unassembled WGS sequence"/>
</dbReference>
<reference evidence="1 2" key="2">
    <citation type="submission" date="2020-02" db="EMBL/GenBank/DDBJ databases">
        <title>The new genus of Enterobacteriales.</title>
        <authorList>
            <person name="Kim I.S."/>
        </authorList>
    </citation>
    <scope>NUCLEOTIDE SEQUENCE [LARGE SCALE GENOMIC DNA]</scope>
    <source>
        <strain evidence="1 2">SAP-6</strain>
    </source>
</reference>
<gene>
    <name evidence="1" type="ORF">GRH90_09060</name>
</gene>
<sequence length="316" mass="36420">MSQLASSLEKPDSLTGWQLALALFRGRLMPGMAWQRAFYRCKFMLRYCCTLRYSAPWLEHLAHSPLLPQMLASQPGLPCKLHRPYLAANMNHRQQLAALMYHYDYIQKYFPKPLLNGHLARAGFTLAELDARNGQRFYLRLDSLDNLNREGETTVLFTDDRGLMLAEMTFAITPEQGATLFIGGLQGATRQVPHESIHLATKSCHGLFPKRLVLEAVMLLAANLGIPRILAVGNRTHMYQGRRYFYKNKRFLHADYDSFWLSLNGQCQEQGYFQLPLSIPRKPIETLPSKKRAEYRRRYDVLDQLTRQINAHFGQA</sequence>
<dbReference type="PANTHER" id="PTHR38785">
    <property type="entry name" value="HOMOLOG OF VIRK"/>
    <property type="match status" value="1"/>
</dbReference>
<accession>A0A845SIP1</accession>
<evidence type="ECO:0000313" key="2">
    <source>
        <dbReference type="Proteomes" id="UP000461443"/>
    </source>
</evidence>
<name>A0A845SIP1_9GAMM</name>
<reference evidence="1 2" key="1">
    <citation type="submission" date="2019-12" db="EMBL/GenBank/DDBJ databases">
        <authorList>
            <person name="Lee S.D."/>
        </authorList>
    </citation>
    <scope>NUCLEOTIDE SEQUENCE [LARGE SCALE GENOMIC DNA]</scope>
    <source>
        <strain evidence="1 2">SAP-6</strain>
    </source>
</reference>
<keyword evidence="2" id="KW-1185">Reference proteome</keyword>
<proteinExistence type="predicted"/>
<dbReference type="AlphaFoldDB" id="A0A845SIP1"/>
<organism evidence="1 2">
    <name type="scientific">Acerihabitans arboris</name>
    <dbReference type="NCBI Taxonomy" id="2691583"/>
    <lineage>
        <taxon>Bacteria</taxon>
        <taxon>Pseudomonadati</taxon>
        <taxon>Pseudomonadota</taxon>
        <taxon>Gammaproteobacteria</taxon>
        <taxon>Enterobacterales</taxon>
        <taxon>Pectobacteriaceae</taxon>
        <taxon>Acerihabitans</taxon>
    </lineage>
</organism>
<dbReference type="GO" id="GO:0006974">
    <property type="term" value="P:DNA damage response"/>
    <property type="evidence" value="ECO:0007669"/>
    <property type="project" value="TreeGrafter"/>
</dbReference>